<feature type="domain" description="DUF4422" evidence="1">
    <location>
        <begin position="4"/>
        <end position="213"/>
    </location>
</feature>
<dbReference type="AlphaFoldDB" id="A0AAW4WIV6"/>
<protein>
    <submittedName>
        <fullName evidence="2">DUF4422 domain-containing protein</fullName>
    </submittedName>
</protein>
<dbReference type="InterPro" id="IPR025536">
    <property type="entry name" value="DUF4422"/>
</dbReference>
<accession>A0AAW4WIV6</accession>
<evidence type="ECO:0000313" key="3">
    <source>
        <dbReference type="Proteomes" id="UP001198893"/>
    </source>
</evidence>
<comment type="caution">
    <text evidence="2">The sequence shown here is derived from an EMBL/GenBank/DDBJ whole genome shotgun (WGS) entry which is preliminary data.</text>
</comment>
<reference evidence="2" key="1">
    <citation type="submission" date="2021-10" db="EMBL/GenBank/DDBJ databases">
        <title>Anaerobic single-cell dispensing facilitates the cultivation of human gut bacteria.</title>
        <authorList>
            <person name="Afrizal A."/>
        </authorList>
    </citation>
    <scope>NUCLEOTIDE SEQUENCE</scope>
    <source>
        <strain evidence="2">CLA-AA-H204</strain>
    </source>
</reference>
<dbReference type="EMBL" id="JAJEQW010000011">
    <property type="protein sequence ID" value="MCC2242696.1"/>
    <property type="molecule type" value="Genomic_DNA"/>
</dbReference>
<name>A0AAW4WIV6_9FIRM</name>
<proteinExistence type="predicted"/>
<sequence>MSIKIFVMTHKQFEAPTDSMYVPLQVGHAISPELGYLADDTGDNISRKNKSFCELTGIYWLWKNYHACDYIGICHYRRYLINRQGLIFTEKELMRLLQNHDMITPKLLTLNTSYFNGFSQNHHQKDLLITEQVISEKYPDYVPVFQHMVHDVHTYFGNIFITSKERFDTYCEWLFDILFEVECRVDISSYDNYCKRLFGFLSEFLLTVYIAKQNFSTYECMVGMSGEKHETRMLRESLAKCFADGDYQKAQSIFMESYAKRPDILMEASDITGELHLCMQVISTCSFEQELYGHNLLDIIRDYHSLMEFCHRLNEIVNHFLTGTESAADISWLKKSTALSPKAVDIAIQMFCSDEDLKEKVFSKICSHLKDF</sequence>
<evidence type="ECO:0000259" key="1">
    <source>
        <dbReference type="Pfam" id="PF14393"/>
    </source>
</evidence>
<organism evidence="2 3">
    <name type="scientific">Roseburia amylophila</name>
    <dbReference type="NCBI Taxonomy" id="2981794"/>
    <lineage>
        <taxon>Bacteria</taxon>
        <taxon>Bacillati</taxon>
        <taxon>Bacillota</taxon>
        <taxon>Clostridia</taxon>
        <taxon>Lachnospirales</taxon>
        <taxon>Lachnospiraceae</taxon>
        <taxon>Roseburia</taxon>
    </lineage>
</organism>
<evidence type="ECO:0000313" key="2">
    <source>
        <dbReference type="EMBL" id="MCC2242696.1"/>
    </source>
</evidence>
<dbReference type="Pfam" id="PF14393">
    <property type="entry name" value="DUF4422"/>
    <property type="match status" value="1"/>
</dbReference>
<dbReference type="RefSeq" id="WP_227710410.1">
    <property type="nucleotide sequence ID" value="NZ_JAJEQW010000011.1"/>
</dbReference>
<dbReference type="Proteomes" id="UP001198893">
    <property type="component" value="Unassembled WGS sequence"/>
</dbReference>
<gene>
    <name evidence="2" type="ORF">LKD47_10345</name>
</gene>